<dbReference type="OrthoDB" id="1275115at2"/>
<dbReference type="Proteomes" id="UP000199134">
    <property type="component" value="Unassembled WGS sequence"/>
</dbReference>
<keyword evidence="4" id="KW-0472">Membrane</keyword>
<keyword evidence="2" id="KW-0238">DNA-binding</keyword>
<evidence type="ECO:0000256" key="1">
    <source>
        <dbReference type="ARBA" id="ARBA00023015"/>
    </source>
</evidence>
<dbReference type="Proteomes" id="UP000198779">
    <property type="component" value="Unassembled WGS sequence"/>
</dbReference>
<evidence type="ECO:0000313" key="7">
    <source>
        <dbReference type="EMBL" id="SDH13258.1"/>
    </source>
</evidence>
<feature type="transmembrane region" description="Helical" evidence="4">
    <location>
        <begin position="230"/>
        <end position="248"/>
    </location>
</feature>
<evidence type="ECO:0000256" key="5">
    <source>
        <dbReference type="SAM" id="SignalP"/>
    </source>
</evidence>
<keyword evidence="9" id="KW-1185">Reference proteome</keyword>
<dbReference type="PROSITE" id="PS51257">
    <property type="entry name" value="PROKAR_LIPOPROTEIN"/>
    <property type="match status" value="1"/>
</dbReference>
<reference evidence="7 10" key="2">
    <citation type="submission" date="2016-10" db="EMBL/GenBank/DDBJ databases">
        <authorList>
            <person name="de Groot N.N."/>
        </authorList>
    </citation>
    <scope>NUCLEOTIDE SEQUENCE [LARGE SCALE GENOMIC DNA]</scope>
    <source>
        <strain evidence="10">BP1-145</strain>
        <strain evidence="7">BP1-148</strain>
    </source>
</reference>
<evidence type="ECO:0000259" key="6">
    <source>
        <dbReference type="PROSITE" id="PS01124"/>
    </source>
</evidence>
<feature type="domain" description="HTH araC/xylS-type" evidence="6">
    <location>
        <begin position="163"/>
        <end position="218"/>
    </location>
</feature>
<dbReference type="STRING" id="645274.SAMN04487901_11773"/>
<dbReference type="GO" id="GO:0043565">
    <property type="term" value="F:sequence-specific DNA binding"/>
    <property type="evidence" value="ECO:0007669"/>
    <property type="project" value="InterPro"/>
</dbReference>
<keyword evidence="3" id="KW-0804">Transcription</keyword>
<dbReference type="InterPro" id="IPR018060">
    <property type="entry name" value="HTH_AraC"/>
</dbReference>
<dbReference type="Gene3D" id="1.10.10.60">
    <property type="entry name" value="Homeodomain-like"/>
    <property type="match status" value="1"/>
</dbReference>
<accession>A0A1H0CWE5</accession>
<dbReference type="Pfam" id="PF12833">
    <property type="entry name" value="HTH_18"/>
    <property type="match status" value="1"/>
</dbReference>
<organism evidence="8 10">
    <name type="scientific">Prevotella communis</name>
    <dbReference type="NCBI Taxonomy" id="2913614"/>
    <lineage>
        <taxon>Bacteria</taxon>
        <taxon>Pseudomonadati</taxon>
        <taxon>Bacteroidota</taxon>
        <taxon>Bacteroidia</taxon>
        <taxon>Bacteroidales</taxon>
        <taxon>Prevotellaceae</taxon>
        <taxon>Prevotella</taxon>
    </lineage>
</organism>
<dbReference type="RefSeq" id="WP_091818838.1">
    <property type="nucleotide sequence ID" value="NZ_FNCQ01000017.1"/>
</dbReference>
<sequence>MRKKTILTATLLFIATTACQARTLTIAEADTIIVILLCIIILLLVTGAFGVHYSRIVYRRNEQLNRILNALNDYRAIVGDKDMSLDELEKQLKEKQVSQNANKPIPTEEAQTFFVKMDARVNKEKPFTDPDFDQQALADFMEVNLDTFCKLVPRYADPDRALEYINSLRAEYAAKVLMDPTECSLDNIASRSGFKNTATFNSAFKFAFGVMPDEYLDSVSQMFKKKGKKSILAAISKIFLTVWTFLLTS</sequence>
<evidence type="ECO:0000256" key="3">
    <source>
        <dbReference type="ARBA" id="ARBA00023163"/>
    </source>
</evidence>
<dbReference type="EMBL" id="FNCQ01000017">
    <property type="protein sequence ID" value="SDH13258.1"/>
    <property type="molecule type" value="Genomic_DNA"/>
</dbReference>
<reference evidence="8 9" key="1">
    <citation type="submission" date="2016-10" db="EMBL/GenBank/DDBJ databases">
        <authorList>
            <person name="Varghese N."/>
            <person name="Submissions S."/>
        </authorList>
    </citation>
    <scope>NUCLEOTIDE SEQUENCE</scope>
    <source>
        <strain evidence="8">BP1-145</strain>
        <strain evidence="9">BP1-148</strain>
    </source>
</reference>
<evidence type="ECO:0000313" key="8">
    <source>
        <dbReference type="EMBL" id="SDN62204.1"/>
    </source>
</evidence>
<evidence type="ECO:0000256" key="2">
    <source>
        <dbReference type="ARBA" id="ARBA00023125"/>
    </source>
</evidence>
<name>A0A1H0CWE5_9BACT</name>
<keyword evidence="5" id="KW-0732">Signal</keyword>
<gene>
    <name evidence="8" type="ORF">SAMN04487900_101138</name>
    <name evidence="7" type="ORF">SAMN04487901_11773</name>
</gene>
<dbReference type="PROSITE" id="PS01124">
    <property type="entry name" value="HTH_ARAC_FAMILY_2"/>
    <property type="match status" value="1"/>
</dbReference>
<keyword evidence="1" id="KW-0805">Transcription regulation</keyword>
<accession>A0A1G7ZX44</accession>
<dbReference type="AlphaFoldDB" id="A0A1H0CWE5"/>
<keyword evidence="4" id="KW-1133">Transmembrane helix</keyword>
<dbReference type="GO" id="GO:0003700">
    <property type="term" value="F:DNA-binding transcription factor activity"/>
    <property type="evidence" value="ECO:0007669"/>
    <property type="project" value="InterPro"/>
</dbReference>
<dbReference type="SUPFAM" id="SSF46689">
    <property type="entry name" value="Homeodomain-like"/>
    <property type="match status" value="1"/>
</dbReference>
<evidence type="ECO:0000313" key="10">
    <source>
        <dbReference type="Proteomes" id="UP000199134"/>
    </source>
</evidence>
<keyword evidence="4" id="KW-0812">Transmembrane</keyword>
<feature type="transmembrane region" description="Helical" evidence="4">
    <location>
        <begin position="31"/>
        <end position="51"/>
    </location>
</feature>
<dbReference type="InterPro" id="IPR009057">
    <property type="entry name" value="Homeodomain-like_sf"/>
</dbReference>
<dbReference type="EMBL" id="FNIW01000001">
    <property type="protein sequence ID" value="SDN62204.1"/>
    <property type="molecule type" value="Genomic_DNA"/>
</dbReference>
<feature type="signal peptide" evidence="5">
    <location>
        <begin position="1"/>
        <end position="21"/>
    </location>
</feature>
<evidence type="ECO:0000256" key="4">
    <source>
        <dbReference type="SAM" id="Phobius"/>
    </source>
</evidence>
<feature type="chain" id="PRO_5041163982" evidence="5">
    <location>
        <begin position="22"/>
        <end position="249"/>
    </location>
</feature>
<evidence type="ECO:0000313" key="9">
    <source>
        <dbReference type="Proteomes" id="UP000198779"/>
    </source>
</evidence>
<dbReference type="PANTHER" id="PTHR43280:SF2">
    <property type="entry name" value="HTH-TYPE TRANSCRIPTIONAL REGULATOR EXSA"/>
    <property type="match status" value="1"/>
</dbReference>
<dbReference type="SMART" id="SM00342">
    <property type="entry name" value="HTH_ARAC"/>
    <property type="match status" value="1"/>
</dbReference>
<protein>
    <submittedName>
        <fullName evidence="8">Helix-turn-helix domain-containing protein</fullName>
    </submittedName>
</protein>
<dbReference type="PANTHER" id="PTHR43280">
    <property type="entry name" value="ARAC-FAMILY TRANSCRIPTIONAL REGULATOR"/>
    <property type="match status" value="1"/>
</dbReference>
<proteinExistence type="predicted"/>